<feature type="domain" description="Lysine-specific demethylase-like" evidence="1">
    <location>
        <begin position="27"/>
        <end position="227"/>
    </location>
</feature>
<name>A0A0N0PDQ2_PAPMA</name>
<evidence type="ECO:0000313" key="2">
    <source>
        <dbReference type="EMBL" id="KPJ17878.1"/>
    </source>
</evidence>
<evidence type="ECO:0000259" key="1">
    <source>
        <dbReference type="Pfam" id="PF08429"/>
    </source>
</evidence>
<gene>
    <name evidence="2" type="ORF">RR48_04019</name>
</gene>
<dbReference type="STRING" id="76193.A0A0N0PDQ2"/>
<keyword evidence="2" id="KW-0808">Transferase</keyword>
<dbReference type="GO" id="GO:0032259">
    <property type="term" value="P:methylation"/>
    <property type="evidence" value="ECO:0007669"/>
    <property type="project" value="UniProtKB-KW"/>
</dbReference>
<keyword evidence="3" id="KW-1185">Reference proteome</keyword>
<proteinExistence type="predicted"/>
<sequence>MCRYRYTLDELPAMLDKLKKKSELFREWAEAVQNALDPDTPKTCDLDGLRAHLRRAHELKMHKTELVRALETAIEDAEKCASVIQQLDLNKMRTRTRHHDPKYRLTIHELTLFAAEIDGLACVLPEDRLRNLKTERRSCSARNLDEVDATTVRELEEVVELGSRLCIVLPQLSGAQGRLAQARWLAEVRTLREDCAALTPPVLDRLLRDADNVLPHRRVEQERAALYKLRGL</sequence>
<organism evidence="2 3">
    <name type="scientific">Papilio machaon</name>
    <name type="common">Old World swallowtail butterfly</name>
    <dbReference type="NCBI Taxonomy" id="76193"/>
    <lineage>
        <taxon>Eukaryota</taxon>
        <taxon>Metazoa</taxon>
        <taxon>Ecdysozoa</taxon>
        <taxon>Arthropoda</taxon>
        <taxon>Hexapoda</taxon>
        <taxon>Insecta</taxon>
        <taxon>Pterygota</taxon>
        <taxon>Neoptera</taxon>
        <taxon>Endopterygota</taxon>
        <taxon>Lepidoptera</taxon>
        <taxon>Glossata</taxon>
        <taxon>Ditrysia</taxon>
        <taxon>Papilionoidea</taxon>
        <taxon>Papilionidae</taxon>
        <taxon>Papilioninae</taxon>
        <taxon>Papilio</taxon>
    </lineage>
</organism>
<dbReference type="InterPro" id="IPR013637">
    <property type="entry name" value="Lys_sp_deMease-like_dom"/>
</dbReference>
<dbReference type="InParanoid" id="A0A0N0PDQ2"/>
<dbReference type="AlphaFoldDB" id="A0A0N0PDQ2"/>
<protein>
    <submittedName>
        <fullName evidence="2">Lysine-specific demethylase lid</fullName>
    </submittedName>
</protein>
<keyword evidence="2" id="KW-0489">Methyltransferase</keyword>
<dbReference type="EMBL" id="KQ460077">
    <property type="protein sequence ID" value="KPJ17878.1"/>
    <property type="molecule type" value="Genomic_DNA"/>
</dbReference>
<dbReference type="Pfam" id="PF08429">
    <property type="entry name" value="PLU-1"/>
    <property type="match status" value="1"/>
</dbReference>
<dbReference type="GO" id="GO:0008168">
    <property type="term" value="F:methyltransferase activity"/>
    <property type="evidence" value="ECO:0007669"/>
    <property type="project" value="UniProtKB-KW"/>
</dbReference>
<evidence type="ECO:0000313" key="3">
    <source>
        <dbReference type="Proteomes" id="UP000053240"/>
    </source>
</evidence>
<dbReference type="Proteomes" id="UP000053240">
    <property type="component" value="Unassembled WGS sequence"/>
</dbReference>
<reference evidence="2 3" key="1">
    <citation type="journal article" date="2015" name="Nat. Commun.">
        <title>Outbred genome sequencing and CRISPR/Cas9 gene editing in butterflies.</title>
        <authorList>
            <person name="Li X."/>
            <person name="Fan D."/>
            <person name="Zhang W."/>
            <person name="Liu G."/>
            <person name="Zhang L."/>
            <person name="Zhao L."/>
            <person name="Fang X."/>
            <person name="Chen L."/>
            <person name="Dong Y."/>
            <person name="Chen Y."/>
            <person name="Ding Y."/>
            <person name="Zhao R."/>
            <person name="Feng M."/>
            <person name="Zhu Y."/>
            <person name="Feng Y."/>
            <person name="Jiang X."/>
            <person name="Zhu D."/>
            <person name="Xiang H."/>
            <person name="Feng X."/>
            <person name="Li S."/>
            <person name="Wang J."/>
            <person name="Zhang G."/>
            <person name="Kronforst M.R."/>
            <person name="Wang W."/>
        </authorList>
    </citation>
    <scope>NUCLEOTIDE SEQUENCE [LARGE SCALE GENOMIC DNA]</scope>
    <source>
        <strain evidence="2">Ya'a_city_454_Pm</strain>
        <tissue evidence="2">Whole body</tissue>
    </source>
</reference>
<accession>A0A0N0PDQ2</accession>